<dbReference type="InterPro" id="IPR006016">
    <property type="entry name" value="UspA"/>
</dbReference>
<evidence type="ECO:0000259" key="2">
    <source>
        <dbReference type="Pfam" id="PF00582"/>
    </source>
</evidence>
<dbReference type="PRINTS" id="PR01438">
    <property type="entry name" value="UNVRSLSTRESS"/>
</dbReference>
<keyword evidence="4" id="KW-1185">Reference proteome</keyword>
<dbReference type="InterPro" id="IPR014729">
    <property type="entry name" value="Rossmann-like_a/b/a_fold"/>
</dbReference>
<dbReference type="PANTHER" id="PTHR46268:SF6">
    <property type="entry name" value="UNIVERSAL STRESS PROTEIN UP12"/>
    <property type="match status" value="1"/>
</dbReference>
<dbReference type="EMBL" id="JAKLTQ010000013">
    <property type="protein sequence ID" value="MCG2623427.1"/>
    <property type="molecule type" value="Genomic_DNA"/>
</dbReference>
<feature type="domain" description="UspA" evidence="2">
    <location>
        <begin position="1"/>
        <end position="139"/>
    </location>
</feature>
<evidence type="ECO:0000313" key="3">
    <source>
        <dbReference type="EMBL" id="MCG2623427.1"/>
    </source>
</evidence>
<reference evidence="3" key="1">
    <citation type="submission" date="2022-01" db="EMBL/GenBank/DDBJ databases">
        <authorList>
            <person name="Jo J.-H."/>
            <person name="Im W.-T."/>
        </authorList>
    </citation>
    <scope>NUCLEOTIDE SEQUENCE</scope>
    <source>
        <strain evidence="3">I2-34</strain>
    </source>
</reference>
<protein>
    <submittedName>
        <fullName evidence="3">Universal stress protein</fullName>
    </submittedName>
</protein>
<sequence length="141" mass="14618">MAQIIVVGVDGSETAMTAARTAARLAAGMRADLRVVTAYERGDGEGVVAIGNDRWLVSDSAGAEALAKEIAAELGETAPEITFAAIPGKPHEVLIDEAERLGAKLIVVGNRRMQGLGRVLGSVANTVTHHAPCDVYVAKTV</sequence>
<name>A0ABS9L9S3_9MICC</name>
<evidence type="ECO:0000256" key="1">
    <source>
        <dbReference type="ARBA" id="ARBA00008791"/>
    </source>
</evidence>
<dbReference type="Gene3D" id="3.40.50.620">
    <property type="entry name" value="HUPs"/>
    <property type="match status" value="1"/>
</dbReference>
<dbReference type="SUPFAM" id="SSF52402">
    <property type="entry name" value="Adenine nucleotide alpha hydrolases-like"/>
    <property type="match status" value="1"/>
</dbReference>
<comment type="caution">
    <text evidence="3">The sequence shown here is derived from an EMBL/GenBank/DDBJ whole genome shotgun (WGS) entry which is preliminary data.</text>
</comment>
<dbReference type="InterPro" id="IPR006015">
    <property type="entry name" value="Universal_stress_UspA"/>
</dbReference>
<accession>A0ABS9L9S3</accession>
<evidence type="ECO:0000313" key="4">
    <source>
        <dbReference type="Proteomes" id="UP001165368"/>
    </source>
</evidence>
<dbReference type="CDD" id="cd00293">
    <property type="entry name" value="USP-like"/>
    <property type="match status" value="1"/>
</dbReference>
<dbReference type="Pfam" id="PF00582">
    <property type="entry name" value="Usp"/>
    <property type="match status" value="1"/>
</dbReference>
<organism evidence="3 4">
    <name type="scientific">Arthrobacter hankyongi</name>
    <dbReference type="NCBI Taxonomy" id="2904801"/>
    <lineage>
        <taxon>Bacteria</taxon>
        <taxon>Bacillati</taxon>
        <taxon>Actinomycetota</taxon>
        <taxon>Actinomycetes</taxon>
        <taxon>Micrococcales</taxon>
        <taxon>Micrococcaceae</taxon>
        <taxon>Arthrobacter</taxon>
    </lineage>
</organism>
<dbReference type="Proteomes" id="UP001165368">
    <property type="component" value="Unassembled WGS sequence"/>
</dbReference>
<comment type="similarity">
    <text evidence="1">Belongs to the universal stress protein A family.</text>
</comment>
<dbReference type="RefSeq" id="WP_237822724.1">
    <property type="nucleotide sequence ID" value="NZ_JAKLTQ010000013.1"/>
</dbReference>
<gene>
    <name evidence="3" type="ORF">LVY72_16135</name>
</gene>
<proteinExistence type="inferred from homology"/>
<dbReference type="PANTHER" id="PTHR46268">
    <property type="entry name" value="STRESS RESPONSE PROTEIN NHAX"/>
    <property type="match status" value="1"/>
</dbReference>